<evidence type="ECO:0000256" key="1">
    <source>
        <dbReference type="ARBA" id="ARBA00004141"/>
    </source>
</evidence>
<dbReference type="Pfam" id="PF19055">
    <property type="entry name" value="ABC2_membrane_7"/>
    <property type="match status" value="1"/>
</dbReference>
<dbReference type="GO" id="GO:0016020">
    <property type="term" value="C:membrane"/>
    <property type="evidence" value="ECO:0007669"/>
    <property type="project" value="UniProtKB-SubCell"/>
</dbReference>
<keyword evidence="10" id="KW-1185">Reference proteome</keyword>
<evidence type="ECO:0000256" key="3">
    <source>
        <dbReference type="ARBA" id="ARBA00022692"/>
    </source>
</evidence>
<feature type="domain" description="ABC transporter family G" evidence="8">
    <location>
        <begin position="330"/>
        <end position="508"/>
    </location>
</feature>
<evidence type="ECO:0000256" key="6">
    <source>
        <dbReference type="SAM" id="MobiDB-lite"/>
    </source>
</evidence>
<gene>
    <name evidence="9" type="ORF">PPROV_000663800</name>
</gene>
<evidence type="ECO:0000313" key="9">
    <source>
        <dbReference type="EMBL" id="GHP07896.1"/>
    </source>
</evidence>
<keyword evidence="2" id="KW-0813">Transport</keyword>
<feature type="transmembrane region" description="Helical" evidence="7">
    <location>
        <begin position="464"/>
        <end position="483"/>
    </location>
</feature>
<evidence type="ECO:0000256" key="7">
    <source>
        <dbReference type="SAM" id="Phobius"/>
    </source>
</evidence>
<evidence type="ECO:0000259" key="8">
    <source>
        <dbReference type="Pfam" id="PF19055"/>
    </source>
</evidence>
<evidence type="ECO:0000256" key="4">
    <source>
        <dbReference type="ARBA" id="ARBA00022989"/>
    </source>
</evidence>
<dbReference type="Proteomes" id="UP000660262">
    <property type="component" value="Unassembled WGS sequence"/>
</dbReference>
<evidence type="ECO:0000256" key="5">
    <source>
        <dbReference type="ARBA" id="ARBA00023136"/>
    </source>
</evidence>
<dbReference type="PANTHER" id="PTHR48041:SF91">
    <property type="entry name" value="ABC TRANSPORTER G FAMILY MEMBER 28"/>
    <property type="match status" value="1"/>
</dbReference>
<keyword evidence="4 7" id="KW-1133">Transmembrane helix</keyword>
<evidence type="ECO:0000256" key="2">
    <source>
        <dbReference type="ARBA" id="ARBA00022448"/>
    </source>
</evidence>
<evidence type="ECO:0000313" key="10">
    <source>
        <dbReference type="Proteomes" id="UP000660262"/>
    </source>
</evidence>
<dbReference type="PANTHER" id="PTHR48041">
    <property type="entry name" value="ABC TRANSPORTER G FAMILY MEMBER 28"/>
    <property type="match status" value="1"/>
</dbReference>
<reference evidence="9" key="1">
    <citation type="submission" date="2020-10" db="EMBL/GenBank/DDBJ databases">
        <title>Unveiling of a novel bifunctional photoreceptor, Dualchrome1, isolated from a cosmopolitan green alga.</title>
        <authorList>
            <person name="Suzuki S."/>
            <person name="Kawachi M."/>
        </authorList>
    </citation>
    <scope>NUCLEOTIDE SEQUENCE</scope>
    <source>
        <strain evidence="9">NIES 2893</strain>
    </source>
</reference>
<proteinExistence type="predicted"/>
<feature type="region of interest" description="Disordered" evidence="6">
    <location>
        <begin position="159"/>
        <end position="190"/>
    </location>
</feature>
<protein>
    <recommendedName>
        <fullName evidence="8">ABC transporter family G domain-containing protein</fullName>
    </recommendedName>
</protein>
<feature type="transmembrane region" description="Helical" evidence="7">
    <location>
        <begin position="495"/>
        <end position="516"/>
    </location>
</feature>
<name>A0A830HKI7_9CHLO</name>
<feature type="transmembrane region" description="Helical" evidence="7">
    <location>
        <begin position="387"/>
        <end position="410"/>
    </location>
</feature>
<dbReference type="InterPro" id="IPR043926">
    <property type="entry name" value="ABCG_dom"/>
</dbReference>
<feature type="compositionally biased region" description="Basic and acidic residues" evidence="6">
    <location>
        <begin position="166"/>
        <end position="181"/>
    </location>
</feature>
<keyword evidence="5 7" id="KW-0472">Membrane</keyword>
<dbReference type="InterPro" id="IPR050352">
    <property type="entry name" value="ABCG_transporters"/>
</dbReference>
<comment type="caution">
    <text evidence="9">The sequence shown here is derived from an EMBL/GenBank/DDBJ whole genome shotgun (WGS) entry which is preliminary data.</text>
</comment>
<sequence length="692" mass="76277">MAVAALSVWPFNDDYSYDDSGLPYDYDYEEDEDISLPNEMAKGAGLNFNKMNEKSTPSFDMSGAIGRLKLDLNNLPQPAPNNVKLAPLDPSRLPPPPDYTNKVPPSVSGIDPGKLPTLDDLFAEWRTTESMGLEATLRQPKHKYHASKDVDKTLVELRGALQRQRSKQERERNSGEYEAHETNPAGPVLESFGSGASSLVIGFDEEFSDVADDHHHETAGPVVESAGRHPLPSPEAVENSNSQGDREQDAMVAMLWGGVMPQRAAGGIAVNKLSSKRWSTGDGEPAIPGNADGPLSHATSVPVTSPNRMSQLFFRNKPGKPRGLPNAREGVPWMTQFVWLFHRLVMQKVRSFGGILGRMLSLCFAGLAVGVFMSSDYQVYDPRDDKLAMVGVMMSAIASCFASVSSCNYFGADVAERKREEMSGISAPLAYLARIIIDIIEHCSASAFFLGMSYNFVLPEMPFATFWAILMTGSYAAGGIGVLASETVAQSNQALVSVMTSLVSCIFVNGIIGLTYTDVKTLGATWLWACSPGRWMVESILVGELRAHAALSYQELIVRTTLGDQGLGFYPPWSSERQFERWLWKKNFGLSTSWSQATPEQKLAYSKDKYEHWQKYLDDVVTTGCCSLFAIGTILRFFALLSRMYTPIVNVIWGKFTSFFPATAKKMKKMKKAVSLRFENFAKSNFVRGFIG</sequence>
<accession>A0A830HKI7</accession>
<feature type="transmembrane region" description="Helical" evidence="7">
    <location>
        <begin position="355"/>
        <end position="375"/>
    </location>
</feature>
<comment type="subcellular location">
    <subcellularLocation>
        <location evidence="1">Membrane</location>
        <topology evidence="1">Multi-pass membrane protein</topology>
    </subcellularLocation>
</comment>
<dbReference type="EMBL" id="BNJQ01000018">
    <property type="protein sequence ID" value="GHP07896.1"/>
    <property type="molecule type" value="Genomic_DNA"/>
</dbReference>
<feature type="region of interest" description="Disordered" evidence="6">
    <location>
        <begin position="222"/>
        <end position="246"/>
    </location>
</feature>
<feature type="transmembrane region" description="Helical" evidence="7">
    <location>
        <begin position="431"/>
        <end position="452"/>
    </location>
</feature>
<feature type="transmembrane region" description="Helical" evidence="7">
    <location>
        <begin position="620"/>
        <end position="639"/>
    </location>
</feature>
<dbReference type="AlphaFoldDB" id="A0A830HKI7"/>
<dbReference type="GO" id="GO:0140359">
    <property type="term" value="F:ABC-type transporter activity"/>
    <property type="evidence" value="ECO:0007669"/>
    <property type="project" value="InterPro"/>
</dbReference>
<organism evidence="9 10">
    <name type="scientific">Pycnococcus provasolii</name>
    <dbReference type="NCBI Taxonomy" id="41880"/>
    <lineage>
        <taxon>Eukaryota</taxon>
        <taxon>Viridiplantae</taxon>
        <taxon>Chlorophyta</taxon>
        <taxon>Pseudoscourfieldiophyceae</taxon>
        <taxon>Pseudoscourfieldiales</taxon>
        <taxon>Pycnococcaceae</taxon>
        <taxon>Pycnococcus</taxon>
    </lineage>
</organism>
<keyword evidence="3 7" id="KW-0812">Transmembrane</keyword>